<gene>
    <name evidence="1" type="ORF">EVAR_42486_1</name>
</gene>
<evidence type="ECO:0000313" key="1">
    <source>
        <dbReference type="EMBL" id="GBP68694.1"/>
    </source>
</evidence>
<dbReference type="EMBL" id="BGZK01001020">
    <property type="protein sequence ID" value="GBP68694.1"/>
    <property type="molecule type" value="Genomic_DNA"/>
</dbReference>
<proteinExistence type="predicted"/>
<name>A0A4C1Y153_EUMVA</name>
<reference evidence="1 2" key="1">
    <citation type="journal article" date="2019" name="Commun. Biol.">
        <title>The bagworm genome reveals a unique fibroin gene that provides high tensile strength.</title>
        <authorList>
            <person name="Kono N."/>
            <person name="Nakamura H."/>
            <person name="Ohtoshi R."/>
            <person name="Tomita M."/>
            <person name="Numata K."/>
            <person name="Arakawa K."/>
        </authorList>
    </citation>
    <scope>NUCLEOTIDE SEQUENCE [LARGE SCALE GENOMIC DNA]</scope>
</reference>
<dbReference type="Proteomes" id="UP000299102">
    <property type="component" value="Unassembled WGS sequence"/>
</dbReference>
<accession>A0A4C1Y153</accession>
<dbReference type="AlphaFoldDB" id="A0A4C1Y153"/>
<protein>
    <submittedName>
        <fullName evidence="1">Uncharacterized protein</fullName>
    </submittedName>
</protein>
<sequence length="75" mass="8230">MNSGATHFRGDTRCGPPPPPFPSYAAVYTKVVNCQMRKGHTRETSFRLACGRIGGALLTRGRVETKWRRPGVGVI</sequence>
<evidence type="ECO:0000313" key="2">
    <source>
        <dbReference type="Proteomes" id="UP000299102"/>
    </source>
</evidence>
<keyword evidence="2" id="KW-1185">Reference proteome</keyword>
<comment type="caution">
    <text evidence="1">The sequence shown here is derived from an EMBL/GenBank/DDBJ whole genome shotgun (WGS) entry which is preliminary data.</text>
</comment>
<organism evidence="1 2">
    <name type="scientific">Eumeta variegata</name>
    <name type="common">Bagworm moth</name>
    <name type="synonym">Eumeta japonica</name>
    <dbReference type="NCBI Taxonomy" id="151549"/>
    <lineage>
        <taxon>Eukaryota</taxon>
        <taxon>Metazoa</taxon>
        <taxon>Ecdysozoa</taxon>
        <taxon>Arthropoda</taxon>
        <taxon>Hexapoda</taxon>
        <taxon>Insecta</taxon>
        <taxon>Pterygota</taxon>
        <taxon>Neoptera</taxon>
        <taxon>Endopterygota</taxon>
        <taxon>Lepidoptera</taxon>
        <taxon>Glossata</taxon>
        <taxon>Ditrysia</taxon>
        <taxon>Tineoidea</taxon>
        <taxon>Psychidae</taxon>
        <taxon>Oiketicinae</taxon>
        <taxon>Eumeta</taxon>
    </lineage>
</organism>